<dbReference type="PROSITE" id="PS51450">
    <property type="entry name" value="LRR"/>
    <property type="match status" value="1"/>
</dbReference>
<reference evidence="8" key="1">
    <citation type="submission" date="2025-08" db="UniProtKB">
        <authorList>
            <consortium name="RefSeq"/>
        </authorList>
    </citation>
    <scope>IDENTIFICATION</scope>
    <source>
        <tissue evidence="8">Sperm</tissue>
    </source>
</reference>
<evidence type="ECO:0000256" key="4">
    <source>
        <dbReference type="ARBA" id="ARBA00023180"/>
    </source>
</evidence>
<keyword evidence="4" id="KW-0325">Glycoprotein</keyword>
<organism evidence="7 8">
    <name type="scientific">Petromyzon marinus</name>
    <name type="common">Sea lamprey</name>
    <dbReference type="NCBI Taxonomy" id="7757"/>
    <lineage>
        <taxon>Eukaryota</taxon>
        <taxon>Metazoa</taxon>
        <taxon>Chordata</taxon>
        <taxon>Craniata</taxon>
        <taxon>Vertebrata</taxon>
        <taxon>Cyclostomata</taxon>
        <taxon>Hyperoartia</taxon>
        <taxon>Petromyzontiformes</taxon>
        <taxon>Petromyzontidae</taxon>
        <taxon>Petromyzon</taxon>
    </lineage>
</organism>
<feature type="signal peptide" evidence="5">
    <location>
        <begin position="1"/>
        <end position="18"/>
    </location>
</feature>
<evidence type="ECO:0000313" key="8">
    <source>
        <dbReference type="RefSeq" id="XP_032818169.1"/>
    </source>
</evidence>
<dbReference type="SUPFAM" id="SSF52058">
    <property type="entry name" value="L domain-like"/>
    <property type="match status" value="2"/>
</dbReference>
<dbReference type="Proteomes" id="UP001318040">
    <property type="component" value="Chromosome 28"/>
</dbReference>
<dbReference type="InterPro" id="IPR000372">
    <property type="entry name" value="LRRNT"/>
</dbReference>
<evidence type="ECO:0000256" key="5">
    <source>
        <dbReference type="SAM" id="SignalP"/>
    </source>
</evidence>
<dbReference type="AlphaFoldDB" id="A0AAJ7THX3"/>
<evidence type="ECO:0000313" key="7">
    <source>
        <dbReference type="Proteomes" id="UP001318040"/>
    </source>
</evidence>
<evidence type="ECO:0000256" key="1">
    <source>
        <dbReference type="ARBA" id="ARBA00022614"/>
    </source>
</evidence>
<dbReference type="InterPro" id="IPR050541">
    <property type="entry name" value="LRR_TM_domain-containing"/>
</dbReference>
<dbReference type="GO" id="GO:0005886">
    <property type="term" value="C:plasma membrane"/>
    <property type="evidence" value="ECO:0007669"/>
    <property type="project" value="TreeGrafter"/>
</dbReference>
<dbReference type="SMART" id="SM00369">
    <property type="entry name" value="LRR_TYP"/>
    <property type="match status" value="6"/>
</dbReference>
<keyword evidence="3" id="KW-0677">Repeat</keyword>
<evidence type="ECO:0000256" key="3">
    <source>
        <dbReference type="ARBA" id="ARBA00022737"/>
    </source>
</evidence>
<feature type="domain" description="LRRNT" evidence="6">
    <location>
        <begin position="223"/>
        <end position="255"/>
    </location>
</feature>
<keyword evidence="2 5" id="KW-0732">Signal</keyword>
<dbReference type="InterPro" id="IPR003591">
    <property type="entry name" value="Leu-rich_rpt_typical-subtyp"/>
</dbReference>
<dbReference type="PANTHER" id="PTHR24369">
    <property type="entry name" value="ANTIGEN BSP, PUTATIVE-RELATED"/>
    <property type="match status" value="1"/>
</dbReference>
<evidence type="ECO:0000256" key="2">
    <source>
        <dbReference type="ARBA" id="ARBA00022729"/>
    </source>
</evidence>
<dbReference type="Gene3D" id="3.80.10.10">
    <property type="entry name" value="Ribonuclease Inhibitor"/>
    <property type="match status" value="3"/>
</dbReference>
<feature type="domain" description="LRRNT" evidence="6">
    <location>
        <begin position="19"/>
        <end position="51"/>
    </location>
</feature>
<dbReference type="Pfam" id="PF13855">
    <property type="entry name" value="LRR_8"/>
    <property type="match status" value="2"/>
</dbReference>
<dbReference type="KEGG" id="pmrn:116946973"/>
<dbReference type="InterPro" id="IPR032675">
    <property type="entry name" value="LRR_dom_sf"/>
</dbReference>
<evidence type="ECO:0000259" key="6">
    <source>
        <dbReference type="SMART" id="SM00013"/>
    </source>
</evidence>
<dbReference type="InterPro" id="IPR001611">
    <property type="entry name" value="Leu-rich_rpt"/>
</dbReference>
<dbReference type="SMART" id="SM00013">
    <property type="entry name" value="LRRNT"/>
    <property type="match status" value="2"/>
</dbReference>
<proteinExistence type="predicted"/>
<dbReference type="PROSITE" id="PS51257">
    <property type="entry name" value="PROKAR_LIPOPROTEIN"/>
    <property type="match status" value="1"/>
</dbReference>
<name>A0AAJ7THX3_PETMA</name>
<gene>
    <name evidence="8" type="primary">LOC116946973</name>
</gene>
<dbReference type="GeneID" id="116946973"/>
<dbReference type="FunFam" id="3.80.10.10:FF:000082">
    <property type="entry name" value="Leucine-rich repeat-containing 24"/>
    <property type="match status" value="1"/>
</dbReference>
<dbReference type="FunFam" id="3.80.10.10:FF:000770">
    <property type="entry name" value="Uncharacterized protein"/>
    <property type="match status" value="1"/>
</dbReference>
<keyword evidence="1" id="KW-0433">Leucine-rich repeat</keyword>
<dbReference type="PANTHER" id="PTHR24369:SF213">
    <property type="entry name" value="INSULIN LIKE GROWTH FACTOR BINDING PROTEIN ACID LABILE SUBUNIT"/>
    <property type="match status" value="1"/>
</dbReference>
<keyword evidence="7" id="KW-1185">Reference proteome</keyword>
<feature type="chain" id="PRO_5042519119" evidence="5">
    <location>
        <begin position="19"/>
        <end position="398"/>
    </location>
</feature>
<protein>
    <submittedName>
        <fullName evidence="8">Slit homolog 3 protein-like</fullName>
    </submittedName>
</protein>
<dbReference type="RefSeq" id="XP_032818169.1">
    <property type="nucleotide sequence ID" value="XM_032962278.1"/>
</dbReference>
<accession>A0AAJ7THX3</accession>
<sequence length="398" mass="43367">MLRPLLLAVALWAGLAWAGCPPRCSCRGRIIQCPKQDLAGIHFHIPRDTEELWMSSNRISSLQAGAFRGLTRLTVLNLAHNELTYLPAGIFDELKNLRVLNLNNNKLKFLREGTFDRLPKLKVLHLHENQLRSLPEGCLDRLESLEGVHLHDNPWDCGSCTVLYLSHWLSQNTLKVKGAHWSTDPDAVRCSGGVRGVPGVPVRSVDTAALGGDSHCQLGAWGSCPDACSCVGNAVDCSYRGLPSVPAEIPVNTEVLWLNDNSIRNVSATALSKLSKLTRLYLSNNGLEELAPGSFDDLRRLEILRLGHNSLSTLPGGLLDRLAALQEVYLHNNPWGCGCGDDEAYLRRWVSRNAPRVKVFAGETYPDSARCAGDGSPLRSSGASCATGPAFNGSFFLG</sequence>